<reference evidence="16" key="1">
    <citation type="journal article" date="2021" name="PeerJ">
        <title>Extensive microbial diversity within the chicken gut microbiome revealed by metagenomics and culture.</title>
        <authorList>
            <person name="Gilroy R."/>
            <person name="Ravi A."/>
            <person name="Getino M."/>
            <person name="Pursley I."/>
            <person name="Horton D.L."/>
            <person name="Alikhan N.F."/>
            <person name="Baker D."/>
            <person name="Gharbi K."/>
            <person name="Hall N."/>
            <person name="Watson M."/>
            <person name="Adriaenssens E.M."/>
            <person name="Foster-Nyarko E."/>
            <person name="Jarju S."/>
            <person name="Secka A."/>
            <person name="Antonio M."/>
            <person name="Oren A."/>
            <person name="Chaudhuri R.R."/>
            <person name="La Ragione R."/>
            <person name="Hildebrand F."/>
            <person name="Pallen M.J."/>
        </authorList>
    </citation>
    <scope>NUCLEOTIDE SEQUENCE</scope>
    <source>
        <strain evidence="16">ChiW19-6364</strain>
    </source>
</reference>
<dbReference type="GO" id="GO:0009398">
    <property type="term" value="P:FMN biosynthetic process"/>
    <property type="evidence" value="ECO:0007669"/>
    <property type="project" value="UniProtKB-UniRule"/>
</dbReference>
<dbReference type="InterPro" id="IPR023465">
    <property type="entry name" value="Riboflavin_kinase_dom_sf"/>
</dbReference>
<evidence type="ECO:0000259" key="15">
    <source>
        <dbReference type="SMART" id="SM00904"/>
    </source>
</evidence>
<dbReference type="Gene3D" id="3.40.50.620">
    <property type="entry name" value="HUPs"/>
    <property type="match status" value="1"/>
</dbReference>
<evidence type="ECO:0000256" key="8">
    <source>
        <dbReference type="ARBA" id="ARBA00022777"/>
    </source>
</evidence>
<protein>
    <recommendedName>
        <fullName evidence="14">Riboflavin biosynthesis protein</fullName>
    </recommendedName>
    <domain>
        <recommendedName>
            <fullName evidence="14">Riboflavin kinase</fullName>
            <ecNumber evidence="14">2.7.1.26</ecNumber>
        </recommendedName>
        <alternativeName>
            <fullName evidence="14">Flavokinase</fullName>
        </alternativeName>
    </domain>
    <domain>
        <recommendedName>
            <fullName evidence="14">FMN adenylyltransferase</fullName>
            <ecNumber evidence="14">2.7.7.2</ecNumber>
        </recommendedName>
        <alternativeName>
            <fullName evidence="14">FAD pyrophosphorylase</fullName>
        </alternativeName>
        <alternativeName>
            <fullName evidence="14">FAD synthase</fullName>
        </alternativeName>
    </domain>
</protein>
<dbReference type="Pfam" id="PF06574">
    <property type="entry name" value="FAD_syn"/>
    <property type="match status" value="1"/>
</dbReference>
<dbReference type="EC" id="2.7.7.2" evidence="14"/>
<evidence type="ECO:0000256" key="2">
    <source>
        <dbReference type="ARBA" id="ARBA00005201"/>
    </source>
</evidence>
<evidence type="ECO:0000256" key="12">
    <source>
        <dbReference type="ARBA" id="ARBA00047880"/>
    </source>
</evidence>
<dbReference type="NCBIfam" id="NF004160">
    <property type="entry name" value="PRK05627.1-3"/>
    <property type="match status" value="1"/>
</dbReference>
<keyword evidence="4 14" id="KW-0288">FMN</keyword>
<evidence type="ECO:0000256" key="4">
    <source>
        <dbReference type="ARBA" id="ARBA00022643"/>
    </source>
</evidence>
<keyword evidence="5 14" id="KW-0808">Transferase</keyword>
<dbReference type="Pfam" id="PF01687">
    <property type="entry name" value="Flavokinase"/>
    <property type="match status" value="1"/>
</dbReference>
<dbReference type="EC" id="2.7.1.26" evidence="14"/>
<dbReference type="InterPro" id="IPR014729">
    <property type="entry name" value="Rossmann-like_a/b/a_fold"/>
</dbReference>
<dbReference type="GO" id="GO:0005524">
    <property type="term" value="F:ATP binding"/>
    <property type="evidence" value="ECO:0007669"/>
    <property type="project" value="UniProtKB-UniRule"/>
</dbReference>
<comment type="pathway">
    <text evidence="2 14">Cofactor biosynthesis; FMN biosynthesis; FMN from riboflavin (ATP route): step 1/1.</text>
</comment>
<name>A0A9D2U478_9FIRM</name>
<comment type="catalytic activity">
    <reaction evidence="12 14">
        <text>riboflavin + ATP = FMN + ADP + H(+)</text>
        <dbReference type="Rhea" id="RHEA:14357"/>
        <dbReference type="ChEBI" id="CHEBI:15378"/>
        <dbReference type="ChEBI" id="CHEBI:30616"/>
        <dbReference type="ChEBI" id="CHEBI:57986"/>
        <dbReference type="ChEBI" id="CHEBI:58210"/>
        <dbReference type="ChEBI" id="CHEBI:456216"/>
        <dbReference type="EC" id="2.7.1.26"/>
    </reaction>
</comment>
<dbReference type="SUPFAM" id="SSF52374">
    <property type="entry name" value="Nucleotidylyl transferase"/>
    <property type="match status" value="1"/>
</dbReference>
<keyword evidence="8 14" id="KW-0418">Kinase</keyword>
<dbReference type="PANTHER" id="PTHR22749:SF6">
    <property type="entry name" value="RIBOFLAVIN KINASE"/>
    <property type="match status" value="1"/>
</dbReference>
<dbReference type="InterPro" id="IPR023468">
    <property type="entry name" value="Riboflavin_kinase"/>
</dbReference>
<comment type="pathway">
    <text evidence="1 14">Cofactor biosynthesis; FAD biosynthesis; FAD from FMN: step 1/1.</text>
</comment>
<accession>A0A9D2U478</accession>
<evidence type="ECO:0000256" key="5">
    <source>
        <dbReference type="ARBA" id="ARBA00022679"/>
    </source>
</evidence>
<dbReference type="CDD" id="cd02064">
    <property type="entry name" value="FAD_synthetase_N"/>
    <property type="match status" value="1"/>
</dbReference>
<dbReference type="GO" id="GO:0009231">
    <property type="term" value="P:riboflavin biosynthetic process"/>
    <property type="evidence" value="ECO:0007669"/>
    <property type="project" value="InterPro"/>
</dbReference>
<dbReference type="EMBL" id="DWUX01000154">
    <property type="protein sequence ID" value="HJD40065.1"/>
    <property type="molecule type" value="Genomic_DNA"/>
</dbReference>
<evidence type="ECO:0000313" key="16">
    <source>
        <dbReference type="EMBL" id="HJD40065.1"/>
    </source>
</evidence>
<evidence type="ECO:0000256" key="9">
    <source>
        <dbReference type="ARBA" id="ARBA00022827"/>
    </source>
</evidence>
<dbReference type="InterPro" id="IPR015864">
    <property type="entry name" value="FAD_synthase"/>
</dbReference>
<organism evidence="16 17">
    <name type="scientific">Candidatus Blautia stercoripullorum</name>
    <dbReference type="NCBI Taxonomy" id="2838502"/>
    <lineage>
        <taxon>Bacteria</taxon>
        <taxon>Bacillati</taxon>
        <taxon>Bacillota</taxon>
        <taxon>Clostridia</taxon>
        <taxon>Lachnospirales</taxon>
        <taxon>Lachnospiraceae</taxon>
        <taxon>Blautia</taxon>
    </lineage>
</organism>
<evidence type="ECO:0000256" key="13">
    <source>
        <dbReference type="ARBA" id="ARBA00049494"/>
    </source>
</evidence>
<evidence type="ECO:0000256" key="3">
    <source>
        <dbReference type="ARBA" id="ARBA00022630"/>
    </source>
</evidence>
<comment type="catalytic activity">
    <reaction evidence="13 14">
        <text>FMN + ATP + H(+) = FAD + diphosphate</text>
        <dbReference type="Rhea" id="RHEA:17237"/>
        <dbReference type="ChEBI" id="CHEBI:15378"/>
        <dbReference type="ChEBI" id="CHEBI:30616"/>
        <dbReference type="ChEBI" id="CHEBI:33019"/>
        <dbReference type="ChEBI" id="CHEBI:57692"/>
        <dbReference type="ChEBI" id="CHEBI:58210"/>
        <dbReference type="EC" id="2.7.7.2"/>
    </reaction>
</comment>
<dbReference type="GO" id="GO:0003919">
    <property type="term" value="F:FMN adenylyltransferase activity"/>
    <property type="evidence" value="ECO:0007669"/>
    <property type="project" value="UniProtKB-UniRule"/>
</dbReference>
<dbReference type="SUPFAM" id="SSF82114">
    <property type="entry name" value="Riboflavin kinase-like"/>
    <property type="match status" value="1"/>
</dbReference>
<dbReference type="NCBIfam" id="TIGR00083">
    <property type="entry name" value="ribF"/>
    <property type="match status" value="1"/>
</dbReference>
<dbReference type="Proteomes" id="UP000823850">
    <property type="component" value="Unassembled WGS sequence"/>
</dbReference>
<dbReference type="PANTHER" id="PTHR22749">
    <property type="entry name" value="RIBOFLAVIN KINASE/FMN ADENYLYLTRANSFERASE"/>
    <property type="match status" value="1"/>
</dbReference>
<dbReference type="Gene3D" id="2.40.30.30">
    <property type="entry name" value="Riboflavin kinase-like"/>
    <property type="match status" value="1"/>
</dbReference>
<dbReference type="GO" id="GO:0006747">
    <property type="term" value="P:FAD biosynthetic process"/>
    <property type="evidence" value="ECO:0007669"/>
    <property type="project" value="UniProtKB-UniRule"/>
</dbReference>
<comment type="caution">
    <text evidence="16">The sequence shown here is derived from an EMBL/GenBank/DDBJ whole genome shotgun (WGS) entry which is preliminary data.</text>
</comment>
<dbReference type="GO" id="GO:0008531">
    <property type="term" value="F:riboflavin kinase activity"/>
    <property type="evidence" value="ECO:0007669"/>
    <property type="project" value="UniProtKB-UniRule"/>
</dbReference>
<evidence type="ECO:0000256" key="7">
    <source>
        <dbReference type="ARBA" id="ARBA00022741"/>
    </source>
</evidence>
<sequence>MIYTTQIPHLEKEVRSSVTLGKFDGLHRGHQKLINLIRREQGEKNRSVVFTFDVSPRSYILHTPPKYLLTYEERRELAESLGVDILAECPFTEELMHMEPEDFVKEYLIERLHVCYLAVGPDFRFGYQRRGTPELLQELGRTYGFRTEIVEKEKYKGRDISSTFVREELEKGHMEEVNQLLGYTYFTKGEIVHGRQLGRTIGIPTANLIPPVIKKLPPNGVYITESLIQGRIYQGITNVGYKPTVKENFLGVETYLFSCNADLYGQEAEVKFYRYLRPEIKFSSLEELKCQMLKDIEEGKDYFRLKK</sequence>
<dbReference type="AlphaFoldDB" id="A0A9D2U478"/>
<evidence type="ECO:0000256" key="14">
    <source>
        <dbReference type="PIRNR" id="PIRNR004491"/>
    </source>
</evidence>
<keyword evidence="6 14" id="KW-0548">Nucleotidyltransferase</keyword>
<dbReference type="FunFam" id="3.40.50.620:FF:000021">
    <property type="entry name" value="Riboflavin biosynthesis protein"/>
    <property type="match status" value="1"/>
</dbReference>
<keyword evidence="3 14" id="KW-0285">Flavoprotein</keyword>
<feature type="domain" description="Riboflavin kinase" evidence="15">
    <location>
        <begin position="180"/>
        <end position="304"/>
    </location>
</feature>
<evidence type="ECO:0000313" key="17">
    <source>
        <dbReference type="Proteomes" id="UP000823850"/>
    </source>
</evidence>
<evidence type="ECO:0000256" key="1">
    <source>
        <dbReference type="ARBA" id="ARBA00004726"/>
    </source>
</evidence>
<keyword evidence="11" id="KW-0511">Multifunctional enzyme</keyword>
<gene>
    <name evidence="16" type="ORF">H9913_08540</name>
</gene>
<evidence type="ECO:0000256" key="6">
    <source>
        <dbReference type="ARBA" id="ARBA00022695"/>
    </source>
</evidence>
<evidence type="ECO:0000256" key="10">
    <source>
        <dbReference type="ARBA" id="ARBA00022840"/>
    </source>
</evidence>
<dbReference type="InterPro" id="IPR002606">
    <property type="entry name" value="Riboflavin_kinase_bac"/>
</dbReference>
<keyword evidence="10 14" id="KW-0067">ATP-binding</keyword>
<dbReference type="InterPro" id="IPR015865">
    <property type="entry name" value="Riboflavin_kinase_bac/euk"/>
</dbReference>
<keyword evidence="7 14" id="KW-0547">Nucleotide-binding</keyword>
<proteinExistence type="inferred from homology"/>
<reference evidence="16" key="2">
    <citation type="submission" date="2021-04" db="EMBL/GenBank/DDBJ databases">
        <authorList>
            <person name="Gilroy R."/>
        </authorList>
    </citation>
    <scope>NUCLEOTIDE SEQUENCE</scope>
    <source>
        <strain evidence="16">ChiW19-6364</strain>
    </source>
</reference>
<evidence type="ECO:0000256" key="11">
    <source>
        <dbReference type="ARBA" id="ARBA00023268"/>
    </source>
</evidence>
<dbReference type="SMART" id="SM00904">
    <property type="entry name" value="Flavokinase"/>
    <property type="match status" value="1"/>
</dbReference>
<dbReference type="PIRSF" id="PIRSF004491">
    <property type="entry name" value="FAD_Synth"/>
    <property type="match status" value="1"/>
</dbReference>
<comment type="similarity">
    <text evidence="14">Belongs to the ribF family.</text>
</comment>
<dbReference type="NCBIfam" id="NF004162">
    <property type="entry name" value="PRK05627.1-5"/>
    <property type="match status" value="1"/>
</dbReference>
<keyword evidence="9 14" id="KW-0274">FAD</keyword>